<dbReference type="Gramene" id="PVH67151">
    <property type="protein sequence ID" value="PVH67151"/>
    <property type="gene ID" value="PAHAL_1G438200"/>
</dbReference>
<gene>
    <name evidence="1" type="ORF">PAHAL_1G438200</name>
</gene>
<reference evidence="1" key="1">
    <citation type="submission" date="2018-04" db="EMBL/GenBank/DDBJ databases">
        <title>WGS assembly of Panicum hallii.</title>
        <authorList>
            <person name="Lovell J."/>
            <person name="Jenkins J."/>
            <person name="Lowry D."/>
            <person name="Mamidi S."/>
            <person name="Sreedasyam A."/>
            <person name="Weng X."/>
            <person name="Barry K."/>
            <person name="Bonette J."/>
            <person name="Campitelli B."/>
            <person name="Daum C."/>
            <person name="Gordon S."/>
            <person name="Gould B."/>
            <person name="Lipzen A."/>
            <person name="Macqueen A."/>
            <person name="Palacio-Mejia J."/>
            <person name="Plott C."/>
            <person name="Shakirov E."/>
            <person name="Shu S."/>
            <person name="Yoshinaga Y."/>
            <person name="Zane M."/>
            <person name="Rokhsar D."/>
            <person name="Grimwood J."/>
            <person name="Schmutz J."/>
            <person name="Juenger T."/>
        </authorList>
    </citation>
    <scope>NUCLEOTIDE SEQUENCE [LARGE SCALE GENOMIC DNA]</scope>
    <source>
        <strain evidence="1">FIL2</strain>
    </source>
</reference>
<protein>
    <submittedName>
        <fullName evidence="1">Uncharacterized protein</fullName>
    </submittedName>
</protein>
<dbReference type="AlphaFoldDB" id="A0A2T8KYB5"/>
<name>A0A2T8KYB5_9POAL</name>
<organism evidence="1">
    <name type="scientific">Panicum hallii</name>
    <dbReference type="NCBI Taxonomy" id="206008"/>
    <lineage>
        <taxon>Eukaryota</taxon>
        <taxon>Viridiplantae</taxon>
        <taxon>Streptophyta</taxon>
        <taxon>Embryophyta</taxon>
        <taxon>Tracheophyta</taxon>
        <taxon>Spermatophyta</taxon>
        <taxon>Magnoliopsida</taxon>
        <taxon>Liliopsida</taxon>
        <taxon>Poales</taxon>
        <taxon>Poaceae</taxon>
        <taxon>PACMAD clade</taxon>
        <taxon>Panicoideae</taxon>
        <taxon>Panicodae</taxon>
        <taxon>Paniceae</taxon>
        <taxon>Panicinae</taxon>
        <taxon>Panicum</taxon>
        <taxon>Panicum sect. Panicum</taxon>
    </lineage>
</organism>
<dbReference type="EMBL" id="CM008046">
    <property type="protein sequence ID" value="PVH67151.1"/>
    <property type="molecule type" value="Genomic_DNA"/>
</dbReference>
<sequence>MGTGMGTQHMVCTLGDLTHLCEFLLARSLPRKRSAKGKLASSLLLPGLGCLVHTETQVPLFFLAAG</sequence>
<accession>A0A2T8KYB5</accession>
<dbReference type="Proteomes" id="UP000243499">
    <property type="component" value="Chromosome 1"/>
</dbReference>
<proteinExistence type="predicted"/>
<evidence type="ECO:0000313" key="1">
    <source>
        <dbReference type="EMBL" id="PVH67151.1"/>
    </source>
</evidence>